<feature type="domain" description="DUF4440" evidence="3">
    <location>
        <begin position="65"/>
        <end position="166"/>
    </location>
</feature>
<evidence type="ECO:0000259" key="3">
    <source>
        <dbReference type="Pfam" id="PF14534"/>
    </source>
</evidence>
<evidence type="ECO:0000256" key="1">
    <source>
        <dbReference type="SAM" id="MobiDB-lite"/>
    </source>
</evidence>
<evidence type="ECO:0000313" key="5">
    <source>
        <dbReference type="Proteomes" id="UP001500902"/>
    </source>
</evidence>
<reference evidence="5" key="1">
    <citation type="journal article" date="2019" name="Int. J. Syst. Evol. Microbiol.">
        <title>The Global Catalogue of Microorganisms (GCM) 10K type strain sequencing project: providing services to taxonomists for standard genome sequencing and annotation.</title>
        <authorList>
            <consortium name="The Broad Institute Genomics Platform"/>
            <consortium name="The Broad Institute Genome Sequencing Center for Infectious Disease"/>
            <person name="Wu L."/>
            <person name="Ma J."/>
        </authorList>
    </citation>
    <scope>NUCLEOTIDE SEQUENCE [LARGE SCALE GENOMIC DNA]</scope>
    <source>
        <strain evidence="5">JCM 16904</strain>
    </source>
</reference>
<dbReference type="InterPro" id="IPR032710">
    <property type="entry name" value="NTF2-like_dom_sf"/>
</dbReference>
<dbReference type="EMBL" id="BAAAZP010000138">
    <property type="protein sequence ID" value="GAA3693239.1"/>
    <property type="molecule type" value="Genomic_DNA"/>
</dbReference>
<sequence>MSKIFQHKALLLAAIVPALLVAGCSGNNSQAMKGAASPTDMESIGPGESPGETSEASPTGGAAEAAVQGFFKAVKSGNADQVASSFADDGVAAVNGQPTAEGTQAIRTLFQKQLQGGNGMKSATYTIDESRPIGTEDAVVRSTSKQGDNNFRELFLLTKDGGSWKISQFMNNRA</sequence>
<gene>
    <name evidence="4" type="ORF">GCM10022224_068480</name>
</gene>
<dbReference type="Gene3D" id="3.10.450.50">
    <property type="match status" value="1"/>
</dbReference>
<organism evidence="4 5">
    <name type="scientific">Nonomuraea antimicrobica</name>
    <dbReference type="NCBI Taxonomy" id="561173"/>
    <lineage>
        <taxon>Bacteria</taxon>
        <taxon>Bacillati</taxon>
        <taxon>Actinomycetota</taxon>
        <taxon>Actinomycetes</taxon>
        <taxon>Streptosporangiales</taxon>
        <taxon>Streptosporangiaceae</taxon>
        <taxon>Nonomuraea</taxon>
    </lineage>
</organism>
<dbReference type="Pfam" id="PF14534">
    <property type="entry name" value="DUF4440"/>
    <property type="match status" value="1"/>
</dbReference>
<keyword evidence="2" id="KW-0732">Signal</keyword>
<dbReference type="RefSeq" id="WP_344887332.1">
    <property type="nucleotide sequence ID" value="NZ_BAAAZP010000138.1"/>
</dbReference>
<protein>
    <recommendedName>
        <fullName evidence="3">DUF4440 domain-containing protein</fullName>
    </recommendedName>
</protein>
<proteinExistence type="predicted"/>
<feature type="region of interest" description="Disordered" evidence="1">
    <location>
        <begin position="30"/>
        <end position="62"/>
    </location>
</feature>
<comment type="caution">
    <text evidence="4">The sequence shown here is derived from an EMBL/GenBank/DDBJ whole genome shotgun (WGS) entry which is preliminary data.</text>
</comment>
<evidence type="ECO:0000313" key="4">
    <source>
        <dbReference type="EMBL" id="GAA3693239.1"/>
    </source>
</evidence>
<dbReference type="SUPFAM" id="SSF54427">
    <property type="entry name" value="NTF2-like"/>
    <property type="match status" value="1"/>
</dbReference>
<feature type="chain" id="PRO_5047165569" description="DUF4440 domain-containing protein" evidence="2">
    <location>
        <begin position="23"/>
        <end position="174"/>
    </location>
</feature>
<dbReference type="PROSITE" id="PS51257">
    <property type="entry name" value="PROKAR_LIPOPROTEIN"/>
    <property type="match status" value="1"/>
</dbReference>
<keyword evidence="5" id="KW-1185">Reference proteome</keyword>
<dbReference type="Proteomes" id="UP001500902">
    <property type="component" value="Unassembled WGS sequence"/>
</dbReference>
<accession>A0ABP7CPG7</accession>
<feature type="signal peptide" evidence="2">
    <location>
        <begin position="1"/>
        <end position="22"/>
    </location>
</feature>
<name>A0ABP7CPG7_9ACTN</name>
<dbReference type="InterPro" id="IPR027843">
    <property type="entry name" value="DUF4440"/>
</dbReference>
<evidence type="ECO:0000256" key="2">
    <source>
        <dbReference type="SAM" id="SignalP"/>
    </source>
</evidence>